<comment type="subcellular location">
    <subcellularLocation>
        <location evidence="2">Cytoplasm</location>
        <location evidence="2">Perinuclear region</location>
    </subcellularLocation>
    <subcellularLocation>
        <location evidence="1">Nucleus</location>
    </subcellularLocation>
</comment>
<dbReference type="Proteomes" id="UP001152759">
    <property type="component" value="Chromosome 6"/>
</dbReference>
<keyword evidence="6" id="KW-0234">DNA repair</keyword>
<keyword evidence="5" id="KW-0227">DNA damage</keyword>
<evidence type="ECO:0000256" key="5">
    <source>
        <dbReference type="ARBA" id="ARBA00022763"/>
    </source>
</evidence>
<keyword evidence="7" id="KW-0539">Nucleus</keyword>
<gene>
    <name evidence="12" type="ORF">BEMITA_LOCUS10471</name>
</gene>
<feature type="compositionally biased region" description="Basic and acidic residues" evidence="10">
    <location>
        <begin position="67"/>
        <end position="84"/>
    </location>
</feature>
<keyword evidence="13" id="KW-1185">Reference proteome</keyword>
<evidence type="ECO:0000256" key="8">
    <source>
        <dbReference type="ARBA" id="ARBA00030014"/>
    </source>
</evidence>
<proteinExistence type="predicted"/>
<feature type="region of interest" description="Disordered" evidence="10">
    <location>
        <begin position="1"/>
        <end position="119"/>
    </location>
</feature>
<dbReference type="AlphaFoldDB" id="A0A9P0AHT8"/>
<evidence type="ECO:0000256" key="9">
    <source>
        <dbReference type="ARBA" id="ARBA00031186"/>
    </source>
</evidence>
<dbReference type="GO" id="GO:0005634">
    <property type="term" value="C:nucleus"/>
    <property type="evidence" value="ECO:0007669"/>
    <property type="project" value="UniProtKB-SubCell"/>
</dbReference>
<dbReference type="GO" id="GO:0019985">
    <property type="term" value="P:translesion synthesis"/>
    <property type="evidence" value="ECO:0007669"/>
    <property type="project" value="TreeGrafter"/>
</dbReference>
<evidence type="ECO:0000256" key="6">
    <source>
        <dbReference type="ARBA" id="ARBA00023204"/>
    </source>
</evidence>
<evidence type="ECO:0000313" key="13">
    <source>
        <dbReference type="Proteomes" id="UP001152759"/>
    </source>
</evidence>
<dbReference type="Pfam" id="PF15715">
    <property type="entry name" value="PAF"/>
    <property type="match status" value="1"/>
</dbReference>
<protein>
    <recommendedName>
        <fullName evidence="3">PCNA-associated factor</fullName>
    </recommendedName>
    <alternativeName>
        <fullName evidence="8">PCNA-associated factor of 15 kDa</fullName>
    </alternativeName>
    <alternativeName>
        <fullName evidence="9">PCNA-clamp-associated factor</fullName>
    </alternativeName>
</protein>
<name>A0A9P0AHT8_BEMTA</name>
<sequence length="119" mass="12492">MVRTRETATIRVVGAKAPRKAAAFPSTSQSSDESSGKKYSGGNSYCPRETPAWQKNITCFFGSSSSNKDKDEESLSKSSSDDSSVKTVSETSTSSKSAAASSSIDDVNDKENVAESSSS</sequence>
<reference evidence="12" key="1">
    <citation type="submission" date="2021-12" db="EMBL/GenBank/DDBJ databases">
        <authorList>
            <person name="King R."/>
        </authorList>
    </citation>
    <scope>NUCLEOTIDE SEQUENCE</scope>
</reference>
<evidence type="ECO:0000313" key="12">
    <source>
        <dbReference type="EMBL" id="CAH0391893.1"/>
    </source>
</evidence>
<dbReference type="KEGG" id="btab:109042469"/>
<dbReference type="InterPro" id="IPR040444">
    <property type="entry name" value="PCNA-AF"/>
</dbReference>
<evidence type="ECO:0000256" key="3">
    <source>
        <dbReference type="ARBA" id="ARBA00013777"/>
    </source>
</evidence>
<feature type="domain" description="PCNA-associated factor histone-like" evidence="11">
    <location>
        <begin position="1"/>
        <end position="111"/>
    </location>
</feature>
<evidence type="ECO:0000256" key="10">
    <source>
        <dbReference type="SAM" id="MobiDB-lite"/>
    </source>
</evidence>
<dbReference type="GO" id="GO:0003682">
    <property type="term" value="F:chromatin binding"/>
    <property type="evidence" value="ECO:0007669"/>
    <property type="project" value="TreeGrafter"/>
</dbReference>
<dbReference type="InterPro" id="IPR031444">
    <property type="entry name" value="PCNA-AF_dom"/>
</dbReference>
<dbReference type="GO" id="GO:0006281">
    <property type="term" value="P:DNA repair"/>
    <property type="evidence" value="ECO:0007669"/>
    <property type="project" value="UniProtKB-KW"/>
</dbReference>
<feature type="compositionally biased region" description="Low complexity" evidence="10">
    <location>
        <begin position="85"/>
        <end position="105"/>
    </location>
</feature>
<evidence type="ECO:0000259" key="11">
    <source>
        <dbReference type="Pfam" id="PF15715"/>
    </source>
</evidence>
<dbReference type="GO" id="GO:0051726">
    <property type="term" value="P:regulation of cell cycle"/>
    <property type="evidence" value="ECO:0007669"/>
    <property type="project" value="InterPro"/>
</dbReference>
<accession>A0A9P0AHT8</accession>
<dbReference type="GO" id="GO:0048471">
    <property type="term" value="C:perinuclear region of cytoplasm"/>
    <property type="evidence" value="ECO:0007669"/>
    <property type="project" value="UniProtKB-SubCell"/>
</dbReference>
<keyword evidence="4" id="KW-0963">Cytoplasm</keyword>
<dbReference type="PANTHER" id="PTHR15679">
    <property type="entry name" value="PCNA-ASSOCIATED FACTOR"/>
    <property type="match status" value="1"/>
</dbReference>
<dbReference type="PANTHER" id="PTHR15679:SF8">
    <property type="entry name" value="PCNA-ASSOCIATED FACTOR"/>
    <property type="match status" value="1"/>
</dbReference>
<evidence type="ECO:0000256" key="1">
    <source>
        <dbReference type="ARBA" id="ARBA00004123"/>
    </source>
</evidence>
<dbReference type="EMBL" id="OU963867">
    <property type="protein sequence ID" value="CAH0391893.1"/>
    <property type="molecule type" value="Genomic_DNA"/>
</dbReference>
<evidence type="ECO:0000256" key="2">
    <source>
        <dbReference type="ARBA" id="ARBA00004556"/>
    </source>
</evidence>
<organism evidence="12 13">
    <name type="scientific">Bemisia tabaci</name>
    <name type="common">Sweetpotato whitefly</name>
    <name type="synonym">Aleurodes tabaci</name>
    <dbReference type="NCBI Taxonomy" id="7038"/>
    <lineage>
        <taxon>Eukaryota</taxon>
        <taxon>Metazoa</taxon>
        <taxon>Ecdysozoa</taxon>
        <taxon>Arthropoda</taxon>
        <taxon>Hexapoda</taxon>
        <taxon>Insecta</taxon>
        <taxon>Pterygota</taxon>
        <taxon>Neoptera</taxon>
        <taxon>Paraneoptera</taxon>
        <taxon>Hemiptera</taxon>
        <taxon>Sternorrhyncha</taxon>
        <taxon>Aleyrodoidea</taxon>
        <taxon>Aleyrodidae</taxon>
        <taxon>Aleyrodinae</taxon>
        <taxon>Bemisia</taxon>
    </lineage>
</organism>
<evidence type="ECO:0000256" key="7">
    <source>
        <dbReference type="ARBA" id="ARBA00023242"/>
    </source>
</evidence>
<evidence type="ECO:0000256" key="4">
    <source>
        <dbReference type="ARBA" id="ARBA00022490"/>
    </source>
</evidence>